<evidence type="ECO:0000256" key="4">
    <source>
        <dbReference type="ARBA" id="ARBA00022741"/>
    </source>
</evidence>
<dbReference type="SMART" id="SM00044">
    <property type="entry name" value="CYCc"/>
    <property type="match status" value="1"/>
</dbReference>
<evidence type="ECO:0000256" key="2">
    <source>
        <dbReference type="ARBA" id="ARBA00012202"/>
    </source>
</evidence>
<evidence type="ECO:0000256" key="7">
    <source>
        <dbReference type="ARBA" id="ARBA00023293"/>
    </source>
</evidence>
<dbReference type="PROSITE" id="PS50125">
    <property type="entry name" value="GUANYLATE_CYCLASE_2"/>
    <property type="match status" value="1"/>
</dbReference>
<dbReference type="Gene3D" id="3.30.70.1230">
    <property type="entry name" value="Nucleotide cyclase"/>
    <property type="match status" value="1"/>
</dbReference>
<comment type="subcellular location">
    <subcellularLocation>
        <location evidence="1">Cytoplasm</location>
    </subcellularLocation>
</comment>
<dbReference type="Pfam" id="PF07700">
    <property type="entry name" value="HNOB"/>
    <property type="match status" value="1"/>
</dbReference>
<comment type="caution">
    <text evidence="9">The sequence shown here is derived from an EMBL/GenBank/DDBJ whole genome shotgun (WGS) entry which is preliminary data.</text>
</comment>
<keyword evidence="10" id="KW-1185">Reference proteome</keyword>
<dbReference type="InterPro" id="IPR038158">
    <property type="entry name" value="H-NOX_domain_sf"/>
</dbReference>
<sequence>MVQCTGRYFAEFLQNVDNIHLQMRFSYPKMKSPSMYITHMDAEGVVLVYRSSREGLKYYFIGQLLEIAERLYKIHLDTEILEENCANEGYRHHQLKFRLNFDNRDYLQSRRVISNRQALPAVSSCLLLELFPFGVIFGRMMRVVAAGEKLKRMVGGGSLIGKRVDSVLKIRRPQGTPFTWHNILNFHSVLFEAEIVVPAEGDISSCEMRKSFESLDNCRQPKAILLKGQMRIIEQISAVVFLCTPVIDNIDDLQSMSLFVDDMNFHGLGRELVLNGWQHYSRLEQNYERAEERCEDLERNYCLLDSWKQRGDQLLYSMIPQQVADRLRQGQSPLSTCQAFDNVTILFAELEGLKQAATVDDVMIVVNIMNTVFTAFDTIVDQYDVYKVETVGQVYMAVSGAPEPTEDHAPRVANVSLHLLAAFTSIQPSLPPTVSVKLGIHSGPVVAGVVGLKVPRYCLFGDTVNTAARMQTSSLVRHNNLKYFLFHQAL</sequence>
<protein>
    <recommendedName>
        <fullName evidence="2">guanylate cyclase</fullName>
        <ecNumber evidence="2">4.6.1.2</ecNumber>
    </recommendedName>
</protein>
<proteinExistence type="predicted"/>
<dbReference type="CDD" id="cd07302">
    <property type="entry name" value="CHD"/>
    <property type="match status" value="1"/>
</dbReference>
<keyword evidence="3" id="KW-0963">Cytoplasm</keyword>
<dbReference type="InterPro" id="IPR029787">
    <property type="entry name" value="Nucleotide_cyclase"/>
</dbReference>
<evidence type="ECO:0000256" key="3">
    <source>
        <dbReference type="ARBA" id="ARBA00022490"/>
    </source>
</evidence>
<name>A0ABD0Y990_9HEMI</name>
<dbReference type="InterPro" id="IPR011644">
    <property type="entry name" value="Heme_NO-bd"/>
</dbReference>
<reference evidence="9 10" key="1">
    <citation type="submission" date="2024-07" db="EMBL/GenBank/DDBJ databases">
        <title>Chromosome-level genome assembly of the water stick insect Ranatra chinensis (Heteroptera: Nepidae).</title>
        <authorList>
            <person name="Liu X."/>
        </authorList>
    </citation>
    <scope>NUCLEOTIDE SEQUENCE [LARGE SCALE GENOMIC DNA]</scope>
    <source>
        <strain evidence="9">Cailab_2021Rc</strain>
        <tissue evidence="9">Muscle</tissue>
    </source>
</reference>
<dbReference type="PANTHER" id="PTHR45655">
    <property type="entry name" value="GUANYLATE CYCLASE SOLUBLE SUBUNIT BETA-2"/>
    <property type="match status" value="1"/>
</dbReference>
<dbReference type="InterPro" id="IPR042463">
    <property type="entry name" value="HNOB_dom_associated_sf"/>
</dbReference>
<dbReference type="GO" id="GO:0005525">
    <property type="term" value="F:GTP binding"/>
    <property type="evidence" value="ECO:0007669"/>
    <property type="project" value="UniProtKB-KW"/>
</dbReference>
<dbReference type="EC" id="4.6.1.2" evidence="2"/>
<keyword evidence="6" id="KW-0456">Lyase</keyword>
<dbReference type="Gene3D" id="3.30.450.260">
    <property type="entry name" value="Haem NO binding associated domain"/>
    <property type="match status" value="1"/>
</dbReference>
<evidence type="ECO:0000313" key="9">
    <source>
        <dbReference type="EMBL" id="KAL1123624.1"/>
    </source>
</evidence>
<evidence type="ECO:0000256" key="1">
    <source>
        <dbReference type="ARBA" id="ARBA00004496"/>
    </source>
</evidence>
<dbReference type="InterPro" id="IPR001054">
    <property type="entry name" value="A/G_cyclase"/>
</dbReference>
<evidence type="ECO:0000259" key="8">
    <source>
        <dbReference type="PROSITE" id="PS50125"/>
    </source>
</evidence>
<dbReference type="Gene3D" id="6.10.250.780">
    <property type="match status" value="1"/>
</dbReference>
<dbReference type="Pfam" id="PF07701">
    <property type="entry name" value="HNOBA"/>
    <property type="match status" value="1"/>
</dbReference>
<accession>A0ABD0Y990</accession>
<dbReference type="Proteomes" id="UP001558652">
    <property type="component" value="Unassembled WGS sequence"/>
</dbReference>
<dbReference type="PANTHER" id="PTHR45655:SF5">
    <property type="entry name" value="SOLUBLE GUANYLATE CYCLASE 89DA-RELATED"/>
    <property type="match status" value="1"/>
</dbReference>
<dbReference type="GO" id="GO:0004383">
    <property type="term" value="F:guanylate cyclase activity"/>
    <property type="evidence" value="ECO:0007669"/>
    <property type="project" value="UniProtKB-EC"/>
</dbReference>
<organism evidence="9 10">
    <name type="scientific">Ranatra chinensis</name>
    <dbReference type="NCBI Taxonomy" id="642074"/>
    <lineage>
        <taxon>Eukaryota</taxon>
        <taxon>Metazoa</taxon>
        <taxon>Ecdysozoa</taxon>
        <taxon>Arthropoda</taxon>
        <taxon>Hexapoda</taxon>
        <taxon>Insecta</taxon>
        <taxon>Pterygota</taxon>
        <taxon>Neoptera</taxon>
        <taxon>Paraneoptera</taxon>
        <taxon>Hemiptera</taxon>
        <taxon>Heteroptera</taxon>
        <taxon>Panheteroptera</taxon>
        <taxon>Nepomorpha</taxon>
        <taxon>Nepidae</taxon>
        <taxon>Ranatrinae</taxon>
        <taxon>Ranatra</taxon>
    </lineage>
</organism>
<dbReference type="InterPro" id="IPR011645">
    <property type="entry name" value="HNOB_dom_associated"/>
</dbReference>
<dbReference type="Gene3D" id="3.90.1520.10">
    <property type="entry name" value="H-NOX domain"/>
    <property type="match status" value="1"/>
</dbReference>
<feature type="domain" description="Guanylate cyclase" evidence="8">
    <location>
        <begin position="344"/>
        <end position="471"/>
    </location>
</feature>
<gene>
    <name evidence="9" type="ORF">AAG570_002700</name>
</gene>
<dbReference type="AlphaFoldDB" id="A0ABD0Y990"/>
<evidence type="ECO:0000313" key="10">
    <source>
        <dbReference type="Proteomes" id="UP001558652"/>
    </source>
</evidence>
<evidence type="ECO:0000256" key="6">
    <source>
        <dbReference type="ARBA" id="ARBA00023239"/>
    </source>
</evidence>
<dbReference type="InterPro" id="IPR024096">
    <property type="entry name" value="NO_sig/Golgi_transp_ligand-bd"/>
</dbReference>
<dbReference type="EMBL" id="JBFDAA010000012">
    <property type="protein sequence ID" value="KAL1123624.1"/>
    <property type="molecule type" value="Genomic_DNA"/>
</dbReference>
<dbReference type="GO" id="GO:0005737">
    <property type="term" value="C:cytoplasm"/>
    <property type="evidence" value="ECO:0007669"/>
    <property type="project" value="UniProtKB-SubCell"/>
</dbReference>
<keyword evidence="5" id="KW-0342">GTP-binding</keyword>
<dbReference type="SUPFAM" id="SSF55073">
    <property type="entry name" value="Nucleotide cyclase"/>
    <property type="match status" value="1"/>
</dbReference>
<evidence type="ECO:0000256" key="5">
    <source>
        <dbReference type="ARBA" id="ARBA00023134"/>
    </source>
</evidence>
<dbReference type="Pfam" id="PF00211">
    <property type="entry name" value="Guanylate_cyc"/>
    <property type="match status" value="1"/>
</dbReference>
<dbReference type="SUPFAM" id="SSF111126">
    <property type="entry name" value="Ligand-binding domain in the NO signalling and Golgi transport"/>
    <property type="match status" value="1"/>
</dbReference>
<keyword evidence="7" id="KW-0141">cGMP biosynthesis</keyword>
<keyword evidence="4" id="KW-0547">Nucleotide-binding</keyword>